<evidence type="ECO:0000313" key="1">
    <source>
        <dbReference type="EMBL" id="ABW25837.1"/>
    </source>
</evidence>
<dbReference type="Proteomes" id="UP000000268">
    <property type="component" value="Chromosome"/>
</dbReference>
<dbReference type="STRING" id="329726.AM1_0793"/>
<keyword evidence="2" id="KW-1185">Reference proteome</keyword>
<dbReference type="EMBL" id="CP000828">
    <property type="protein sequence ID" value="ABW25837.1"/>
    <property type="molecule type" value="Genomic_DNA"/>
</dbReference>
<dbReference type="Gene3D" id="2.60.120.1140">
    <property type="entry name" value="Protein of unknown function DUF192"/>
    <property type="match status" value="1"/>
</dbReference>
<gene>
    <name evidence="1" type="ordered locus">AM1_0793</name>
</gene>
<dbReference type="HOGENOM" id="CLU_097039_2_0_3"/>
<name>B0CFF0_ACAM1</name>
<organism evidence="1 2">
    <name type="scientific">Acaryochloris marina (strain MBIC 11017)</name>
    <dbReference type="NCBI Taxonomy" id="329726"/>
    <lineage>
        <taxon>Bacteria</taxon>
        <taxon>Bacillati</taxon>
        <taxon>Cyanobacteriota</taxon>
        <taxon>Cyanophyceae</taxon>
        <taxon>Acaryochloridales</taxon>
        <taxon>Acaryochloridaceae</taxon>
        <taxon>Acaryochloris</taxon>
    </lineage>
</organism>
<dbReference type="PROSITE" id="PS51257">
    <property type="entry name" value="PROKAR_LIPOPROTEIN"/>
    <property type="match status" value="1"/>
</dbReference>
<keyword evidence="1" id="KW-0449">Lipoprotein</keyword>
<dbReference type="OrthoDB" id="9808290at2"/>
<accession>B0CFF0</accession>
<reference evidence="1 2" key="1">
    <citation type="journal article" date="2008" name="Proc. Natl. Acad. Sci. U.S.A.">
        <title>Niche adaptation and genome expansion in the chlorophyll d-producing cyanobacterium Acaryochloris marina.</title>
        <authorList>
            <person name="Swingley W.D."/>
            <person name="Chen M."/>
            <person name="Cheung P.C."/>
            <person name="Conrad A.L."/>
            <person name="Dejesa L.C."/>
            <person name="Hao J."/>
            <person name="Honchak B.M."/>
            <person name="Karbach L.E."/>
            <person name="Kurdoglu A."/>
            <person name="Lahiri S."/>
            <person name="Mastrian S.D."/>
            <person name="Miyashita H."/>
            <person name="Page L."/>
            <person name="Ramakrishna P."/>
            <person name="Satoh S."/>
            <person name="Sattley W.M."/>
            <person name="Shimada Y."/>
            <person name="Taylor H.L."/>
            <person name="Tomo T."/>
            <person name="Tsuchiya T."/>
            <person name="Wang Z.T."/>
            <person name="Raymond J."/>
            <person name="Mimuro M."/>
            <person name="Blankenship R.E."/>
            <person name="Touchman J.W."/>
        </authorList>
    </citation>
    <scope>NUCLEOTIDE SEQUENCE [LARGE SCALE GENOMIC DNA]</scope>
    <source>
        <strain evidence="2">MBIC 11017</strain>
    </source>
</reference>
<dbReference type="RefSeq" id="WP_012161420.1">
    <property type="nucleotide sequence ID" value="NC_009925.1"/>
</dbReference>
<evidence type="ECO:0000313" key="2">
    <source>
        <dbReference type="Proteomes" id="UP000000268"/>
    </source>
</evidence>
<dbReference type="KEGG" id="amr:AM1_0793"/>
<dbReference type="eggNOG" id="COG1430">
    <property type="taxonomic scope" value="Bacteria"/>
</dbReference>
<dbReference type="PANTHER" id="PTHR37953:SF1">
    <property type="entry name" value="UPF0127 PROTEIN MJ1496"/>
    <property type="match status" value="1"/>
</dbReference>
<proteinExistence type="predicted"/>
<dbReference type="InterPro" id="IPR003795">
    <property type="entry name" value="DUF192"/>
</dbReference>
<dbReference type="PANTHER" id="PTHR37953">
    <property type="entry name" value="UPF0127 PROTEIN MJ1496"/>
    <property type="match status" value="1"/>
</dbReference>
<dbReference type="InterPro" id="IPR038695">
    <property type="entry name" value="Saro_0823-like_sf"/>
</dbReference>
<dbReference type="Pfam" id="PF02643">
    <property type="entry name" value="DUF192"/>
    <property type="match status" value="1"/>
</dbReference>
<dbReference type="AlphaFoldDB" id="B0CFF0"/>
<sequence>MSSEKPNQHRILHLFGLIAGVLMLGCQPLNQATEATTPQPKPSVAVAATPGQRLPITAQAQIKDYVVELEVAQTRQQQATGLMSRDSLADNRGMLFPFSPPQTVSFWMKNVLIDLDMIFLRQGKVISIQHSAPPCTSIPCPTYGPQGEIIDQVIELRGGRAAELGIQTGDLIPIQPVSPES</sequence>
<protein>
    <submittedName>
        <fullName evidence="1">Conserved hypothetical lipoprotein</fullName>
    </submittedName>
</protein>